<dbReference type="PANTHER" id="PTHR28036:SF1">
    <property type="entry name" value="DASH COMPLEX SUBUNIT DAD2"/>
    <property type="match status" value="1"/>
</dbReference>
<keyword evidence="20" id="KW-1185">Reference proteome</keyword>
<evidence type="ECO:0000256" key="6">
    <source>
        <dbReference type="ARBA" id="ARBA00022454"/>
    </source>
</evidence>
<dbReference type="GO" id="GO:0008608">
    <property type="term" value="P:attachment of spindle microtubules to kinetochore"/>
    <property type="evidence" value="ECO:0007669"/>
    <property type="project" value="TreeGrafter"/>
</dbReference>
<evidence type="ECO:0000256" key="3">
    <source>
        <dbReference type="ARBA" id="ARBA00004629"/>
    </source>
</evidence>
<accession>C5M6K6</accession>
<dbReference type="Proteomes" id="UP000002037">
    <property type="component" value="Unassembled WGS sequence"/>
</dbReference>
<dbReference type="eggNOG" id="ENOG502SG7I">
    <property type="taxonomic scope" value="Eukaryota"/>
</dbReference>
<evidence type="ECO:0000256" key="13">
    <source>
        <dbReference type="ARBA" id="ARBA00023212"/>
    </source>
</evidence>
<keyword evidence="15" id="KW-0131">Cell cycle</keyword>
<evidence type="ECO:0000256" key="14">
    <source>
        <dbReference type="ARBA" id="ARBA00023242"/>
    </source>
</evidence>
<name>C5M6K6_CANTT</name>
<dbReference type="GO" id="GO:0051301">
    <property type="term" value="P:cell division"/>
    <property type="evidence" value="ECO:0007669"/>
    <property type="project" value="UniProtKB-KW"/>
</dbReference>
<keyword evidence="12" id="KW-0995">Kinetochore</keyword>
<dbReference type="STRING" id="294747.C5M6K6"/>
<evidence type="ECO:0000256" key="1">
    <source>
        <dbReference type="ARBA" id="ARBA00004123"/>
    </source>
</evidence>
<keyword evidence="8" id="KW-0132">Cell division</keyword>
<comment type="similarity">
    <text evidence="4">Belongs to the DASH complex DAD2 family.</text>
</comment>
<evidence type="ECO:0000256" key="16">
    <source>
        <dbReference type="ARBA" id="ARBA00023328"/>
    </source>
</evidence>
<evidence type="ECO:0000256" key="11">
    <source>
        <dbReference type="ARBA" id="ARBA00022829"/>
    </source>
</evidence>
<dbReference type="AlphaFoldDB" id="C5M6K6"/>
<dbReference type="RefSeq" id="XP_002547181.1">
    <property type="nucleotide sequence ID" value="XM_002547135.1"/>
</dbReference>
<reference evidence="19 20" key="1">
    <citation type="journal article" date="2009" name="Nature">
        <title>Evolution of pathogenicity and sexual reproduction in eight Candida genomes.</title>
        <authorList>
            <person name="Butler G."/>
            <person name="Rasmussen M.D."/>
            <person name="Lin M.F."/>
            <person name="Santos M.A."/>
            <person name="Sakthikumar S."/>
            <person name="Munro C.A."/>
            <person name="Rheinbay E."/>
            <person name="Grabherr M."/>
            <person name="Forche A."/>
            <person name="Reedy J.L."/>
            <person name="Agrafioti I."/>
            <person name="Arnaud M.B."/>
            <person name="Bates S."/>
            <person name="Brown A.J."/>
            <person name="Brunke S."/>
            <person name="Costanzo M.C."/>
            <person name="Fitzpatrick D.A."/>
            <person name="de Groot P.W."/>
            <person name="Harris D."/>
            <person name="Hoyer L.L."/>
            <person name="Hube B."/>
            <person name="Klis F.M."/>
            <person name="Kodira C."/>
            <person name="Lennard N."/>
            <person name="Logue M.E."/>
            <person name="Martin R."/>
            <person name="Neiman A.M."/>
            <person name="Nikolaou E."/>
            <person name="Quail M.A."/>
            <person name="Quinn J."/>
            <person name="Santos M.C."/>
            <person name="Schmitzberger F.F."/>
            <person name="Sherlock G."/>
            <person name="Shah P."/>
            <person name="Silverstein K.A."/>
            <person name="Skrzypek M.S."/>
            <person name="Soll D."/>
            <person name="Staggs R."/>
            <person name="Stansfield I."/>
            <person name="Stumpf M.P."/>
            <person name="Sudbery P.E."/>
            <person name="Srikantha T."/>
            <person name="Zeng Q."/>
            <person name="Berman J."/>
            <person name="Berriman M."/>
            <person name="Heitman J."/>
            <person name="Gow N.A."/>
            <person name="Lorenz M.C."/>
            <person name="Birren B.W."/>
            <person name="Kellis M."/>
            <person name="Cuomo C.A."/>
        </authorList>
    </citation>
    <scope>NUCLEOTIDE SEQUENCE [LARGE SCALE GENOMIC DNA]</scope>
    <source>
        <strain evidence="20">ATCC MYA-3404 / T1</strain>
    </source>
</reference>
<evidence type="ECO:0000256" key="15">
    <source>
        <dbReference type="ARBA" id="ARBA00023306"/>
    </source>
</evidence>
<keyword evidence="10" id="KW-0498">Mitosis</keyword>
<dbReference type="GO" id="GO:0000278">
    <property type="term" value="P:mitotic cell cycle"/>
    <property type="evidence" value="ECO:0007669"/>
    <property type="project" value="InterPro"/>
</dbReference>
<evidence type="ECO:0000256" key="4">
    <source>
        <dbReference type="ARBA" id="ARBA00005501"/>
    </source>
</evidence>
<dbReference type="GO" id="GO:0042729">
    <property type="term" value="C:DASH complex"/>
    <property type="evidence" value="ECO:0007669"/>
    <property type="project" value="InterPro"/>
</dbReference>
<dbReference type="InterPro" id="IPR013963">
    <property type="entry name" value="DASH_Dad2"/>
</dbReference>
<keyword evidence="13" id="KW-0206">Cytoskeleton</keyword>
<dbReference type="Pfam" id="PF08654">
    <property type="entry name" value="DASH_Dad2"/>
    <property type="match status" value="1"/>
</dbReference>
<evidence type="ECO:0000313" key="20">
    <source>
        <dbReference type="Proteomes" id="UP000002037"/>
    </source>
</evidence>
<evidence type="ECO:0000256" key="18">
    <source>
        <dbReference type="SAM" id="MobiDB-lite"/>
    </source>
</evidence>
<feature type="compositionally biased region" description="Acidic residues" evidence="18">
    <location>
        <begin position="121"/>
        <end position="143"/>
    </location>
</feature>
<evidence type="ECO:0000256" key="8">
    <source>
        <dbReference type="ARBA" id="ARBA00022618"/>
    </source>
</evidence>
<gene>
    <name evidence="19" type="ORF">CTRG_01487</name>
</gene>
<evidence type="ECO:0000256" key="5">
    <source>
        <dbReference type="ARBA" id="ARBA00020260"/>
    </source>
</evidence>
<dbReference type="GeneID" id="8301375"/>
<evidence type="ECO:0000256" key="10">
    <source>
        <dbReference type="ARBA" id="ARBA00022776"/>
    </source>
</evidence>
<dbReference type="GO" id="GO:1990023">
    <property type="term" value="C:mitotic spindle midzone"/>
    <property type="evidence" value="ECO:0007669"/>
    <property type="project" value="TreeGrafter"/>
</dbReference>
<dbReference type="GO" id="GO:0044732">
    <property type="term" value="C:mitotic spindle pole body"/>
    <property type="evidence" value="ECO:0007669"/>
    <property type="project" value="TreeGrafter"/>
</dbReference>
<dbReference type="OrthoDB" id="3230169at2759"/>
<keyword evidence="14" id="KW-0539">Nucleus</keyword>
<organism evidence="19 20">
    <name type="scientific">Candida tropicalis (strain ATCC MYA-3404 / T1)</name>
    <name type="common">Yeast</name>
    <dbReference type="NCBI Taxonomy" id="294747"/>
    <lineage>
        <taxon>Eukaryota</taxon>
        <taxon>Fungi</taxon>
        <taxon>Dikarya</taxon>
        <taxon>Ascomycota</taxon>
        <taxon>Saccharomycotina</taxon>
        <taxon>Pichiomycetes</taxon>
        <taxon>Debaryomycetaceae</taxon>
        <taxon>Candida/Lodderomyces clade</taxon>
        <taxon>Candida</taxon>
    </lineage>
</organism>
<feature type="compositionally biased region" description="Basic and acidic residues" evidence="18">
    <location>
        <begin position="96"/>
        <end position="120"/>
    </location>
</feature>
<evidence type="ECO:0000256" key="7">
    <source>
        <dbReference type="ARBA" id="ARBA00022490"/>
    </source>
</evidence>
<dbReference type="VEuPathDB" id="FungiDB:CTRG_01487"/>
<evidence type="ECO:0000313" key="19">
    <source>
        <dbReference type="EMBL" id="EER34626.1"/>
    </source>
</evidence>
<proteinExistence type="inferred from homology"/>
<feature type="region of interest" description="Disordered" evidence="18">
    <location>
        <begin position="81"/>
        <end position="143"/>
    </location>
</feature>
<sequence length="143" mass="16677">MQRSTSNNSSIYQKIAEKRENLEKLREFKQLTSDLVNQLESIGYKLETMNEGTTSVALILSNWKSVIQSISLASMALINQQNNHDDDNNNNNSTKQGEDEKFPEPLVRIKLDQSNQKDQDDDKDQEEEDEDEYQQEEEYNNDR</sequence>
<comment type="subcellular location">
    <subcellularLocation>
        <location evidence="3">Chromosome</location>
        <location evidence="3">Centromere</location>
        <location evidence="3">Kinetochore</location>
    </subcellularLocation>
    <subcellularLocation>
        <location evidence="2">Cytoplasm</location>
        <location evidence="2">Cytoskeleton</location>
        <location evidence="2">Spindle</location>
    </subcellularLocation>
    <subcellularLocation>
        <location evidence="1">Nucleus</location>
    </subcellularLocation>
</comment>
<dbReference type="HOGENOM" id="CLU_138063_2_0_1"/>
<dbReference type="EMBL" id="GG692396">
    <property type="protein sequence ID" value="EER34626.1"/>
    <property type="molecule type" value="Genomic_DNA"/>
</dbReference>
<evidence type="ECO:0000256" key="9">
    <source>
        <dbReference type="ARBA" id="ARBA00022701"/>
    </source>
</evidence>
<keyword evidence="7" id="KW-0963">Cytoplasm</keyword>
<protein>
    <recommendedName>
        <fullName evidence="5">DASH complex subunit DAD2</fullName>
    </recommendedName>
    <alternativeName>
        <fullName evidence="17">Outer kinetochore protein DAD2</fullName>
    </alternativeName>
</protein>
<dbReference type="GO" id="GO:0005874">
    <property type="term" value="C:microtubule"/>
    <property type="evidence" value="ECO:0007669"/>
    <property type="project" value="UniProtKB-KW"/>
</dbReference>
<dbReference type="KEGG" id="ctp:CTRG_01487"/>
<dbReference type="PANTHER" id="PTHR28036">
    <property type="entry name" value="DASH COMPLEX SUBUNIT DAD2"/>
    <property type="match status" value="1"/>
</dbReference>
<keyword evidence="9" id="KW-0493">Microtubule</keyword>
<evidence type="ECO:0000256" key="17">
    <source>
        <dbReference type="ARBA" id="ARBA00030568"/>
    </source>
</evidence>
<keyword evidence="16" id="KW-0137">Centromere</keyword>
<keyword evidence="11" id="KW-0159">Chromosome partition</keyword>
<evidence type="ECO:0000256" key="2">
    <source>
        <dbReference type="ARBA" id="ARBA00004186"/>
    </source>
</evidence>
<keyword evidence="6" id="KW-0158">Chromosome</keyword>
<evidence type="ECO:0000256" key="12">
    <source>
        <dbReference type="ARBA" id="ARBA00022838"/>
    </source>
</evidence>